<dbReference type="EMBL" id="CP068391">
    <property type="protein sequence ID" value="QQX55980.1"/>
    <property type="molecule type" value="Genomic_DNA"/>
</dbReference>
<proteinExistence type="predicted"/>
<evidence type="ECO:0000313" key="1">
    <source>
        <dbReference type="EMBL" id="QQX55980.1"/>
    </source>
</evidence>
<name>A0A7U0NBB9_SERPR</name>
<dbReference type="AlphaFoldDB" id="A0A7U0NBB9"/>
<dbReference type="Pfam" id="PF11185">
    <property type="entry name" value="DUF2971"/>
    <property type="match status" value="1"/>
</dbReference>
<sequence length="338" mass="38931">MTNCWSPRTEFISNGLFRMTQPKYLNDKGSEARLWPYFNKFSPADYAWAKREHDKIQRNPSYIPSNEELENFFLKPCGTRYGDTFPHMLHLEGFKSMDEYDLAQLTIIAEKINTFLVESISCHLGVLSLSKSDTNELMWTHYASEGKGLAVTFKENHHFFDQLPPKDVSYSQDKRASLTYYKGMMRMNGIPLKKFYAVDFINPIGVMETLIGNGIDIVDFSERLLYSKAERWSSEDEVRIVCPLMCCEKKVGSLVQPEFGFELTTEQSSHFKSYSEINLKSIPFDAFESIVLGYAMSESDRSTIIESVRKNANLSHLKIRVAKHDIYGNIEVTDLSEE</sequence>
<protein>
    <submittedName>
        <fullName evidence="1">DUF2971 domain-containing protein</fullName>
    </submittedName>
</protein>
<dbReference type="Proteomes" id="UP000596176">
    <property type="component" value="Chromosome"/>
</dbReference>
<evidence type="ECO:0000313" key="2">
    <source>
        <dbReference type="Proteomes" id="UP000596176"/>
    </source>
</evidence>
<organism evidence="1 2">
    <name type="scientific">Serratia proteamaculans</name>
    <dbReference type="NCBI Taxonomy" id="28151"/>
    <lineage>
        <taxon>Bacteria</taxon>
        <taxon>Pseudomonadati</taxon>
        <taxon>Pseudomonadota</taxon>
        <taxon>Gammaproteobacteria</taxon>
        <taxon>Enterobacterales</taxon>
        <taxon>Yersiniaceae</taxon>
        <taxon>Serratia</taxon>
    </lineage>
</organism>
<reference evidence="1 2" key="1">
    <citation type="submission" date="2021-01" db="EMBL/GenBank/DDBJ databases">
        <title>Chromosome sequence of Serratia proteamaculans strain 94 rif-r, isolated from spoiled beef.</title>
        <authorList>
            <person name="Zaytseva Y.V."/>
            <person name="Iablokov S.N."/>
            <person name="Klyukina A."/>
        </authorList>
    </citation>
    <scope>NUCLEOTIDE SEQUENCE [LARGE SCALE GENOMIC DNA]</scope>
    <source>
        <strain evidence="1 2">94 rif-r</strain>
    </source>
</reference>
<accession>A0A7U0NBB9</accession>
<dbReference type="InterPro" id="IPR021352">
    <property type="entry name" value="DUF2971"/>
</dbReference>
<gene>
    <name evidence="1" type="ORF">JKX24_15825</name>
</gene>